<accession>A0ACB8ISK2</accession>
<evidence type="ECO:0000313" key="2">
    <source>
        <dbReference type="Proteomes" id="UP000829398"/>
    </source>
</evidence>
<organism evidence="1 2">
    <name type="scientific">Citrus sinensis</name>
    <name type="common">Sweet orange</name>
    <name type="synonym">Citrus aurantium var. sinensis</name>
    <dbReference type="NCBI Taxonomy" id="2711"/>
    <lineage>
        <taxon>Eukaryota</taxon>
        <taxon>Viridiplantae</taxon>
        <taxon>Streptophyta</taxon>
        <taxon>Embryophyta</taxon>
        <taxon>Tracheophyta</taxon>
        <taxon>Spermatophyta</taxon>
        <taxon>Magnoliopsida</taxon>
        <taxon>eudicotyledons</taxon>
        <taxon>Gunneridae</taxon>
        <taxon>Pentapetalae</taxon>
        <taxon>rosids</taxon>
        <taxon>malvids</taxon>
        <taxon>Sapindales</taxon>
        <taxon>Rutaceae</taxon>
        <taxon>Aurantioideae</taxon>
        <taxon>Citrus</taxon>
    </lineage>
</organism>
<protein>
    <submittedName>
        <fullName evidence="1">Receptor-like serine/threonine-protein kinase</fullName>
    </submittedName>
</protein>
<sequence length="872" mass="97621">MYKFVFGGPIHPKMCLPLWAFLRPAQGVTFTPLGDSTSEDVCPTIAQEDTWSRSDSLRYASSSQVPTMASKIIILVLHIFIFSESLPTRAQTLIRAGYWDSGDEFFISDVNSALFTHLMCGFADVNSTSYELSFSPSDEKQFSNFTDAVKKKNPSITTLLSIGGGKNPNYSTYSSMASNPSSRKSFIDSSIKIARLYGFQGLDLSWSWANTSWDNYNIGILFKEWRAAVALEARNNSSQSQLILTARVAYSPYSTIGAYSIDSIRQYLNWVHVITAEYSRPMWTNHTSAPAALYDPNSVFNTEYGITAWTDEGLSADKLVLGLPCYGYAWTLVKPEDNGIGAAATGPALSDIGFVTYKEIKNYIKSYGPNVPVMYNSTYVMNYCSIGKIWFGFDDVEAVRMKVAYAKEKKLRGYFVWKVAYDHDWMLSQAAAEEDDKNGQNKRLLWVVVLPTTAACILLLAKSSKDGANSQAHAGDFNSNDPDLREYSLADIEVATDRFSIENKLGEGGYGPVYKGVLPDGQVIAVKKLSKTSKQGFEEFKNEVMLTAKLQHVNLIRVLGFCIDREEQMLIYEYMPKRSLDYFLFDPIRRFILDWKKRIHIIQGITQGLLYLQEYSRLTIIHRDLKASNVLLDENMKPKISDFGLARIFVKDDLEANTSRIVGTHGYIPPEYVTRGIYSTKSDVYSFGVLLLQIISGRRLFVQSGQNENLSLVQYAYELWKDGKGMGLMDTSLDDTHSSWKLLTCLQIALLCVQENPDDRPSMLEVSSMLENESTADIVTPKKPATFSKQAYEDEQRKATIGLEICSTENRSRSTFSRWNLVPAAAAACPSRLSAAATTCCSRCHLLLLPLSLAAVTYYQLLLLSRCSPAAI</sequence>
<name>A0ACB8ISK2_CITSI</name>
<gene>
    <name evidence="1" type="ORF">KPL71_024598</name>
</gene>
<dbReference type="Proteomes" id="UP000829398">
    <property type="component" value="Chromosome 8"/>
</dbReference>
<evidence type="ECO:0000313" key="1">
    <source>
        <dbReference type="EMBL" id="KAH9700074.1"/>
    </source>
</evidence>
<proteinExistence type="predicted"/>
<reference evidence="2" key="1">
    <citation type="journal article" date="2023" name="Hortic. Res.">
        <title>A chromosome-level phased genome enabling allele-level studies in sweet orange: a case study on citrus Huanglongbing tolerance.</title>
        <authorList>
            <person name="Wu B."/>
            <person name="Yu Q."/>
            <person name="Deng Z."/>
            <person name="Duan Y."/>
            <person name="Luo F."/>
            <person name="Gmitter F. Jr."/>
        </authorList>
    </citation>
    <scope>NUCLEOTIDE SEQUENCE [LARGE SCALE GENOMIC DNA]</scope>
    <source>
        <strain evidence="2">cv. Valencia</strain>
    </source>
</reference>
<keyword evidence="2" id="KW-1185">Reference proteome</keyword>
<comment type="caution">
    <text evidence="1">The sequence shown here is derived from an EMBL/GenBank/DDBJ whole genome shotgun (WGS) entry which is preliminary data.</text>
</comment>
<dbReference type="EMBL" id="CM039177">
    <property type="protein sequence ID" value="KAH9700074.1"/>
    <property type="molecule type" value="Genomic_DNA"/>
</dbReference>